<gene>
    <name evidence="1" type="ORF">H4219_000773</name>
</gene>
<dbReference type="GO" id="GO:0000309">
    <property type="term" value="F:nicotinamide-nucleotide adenylyltransferase activity"/>
    <property type="evidence" value="ECO:0007669"/>
    <property type="project" value="TreeGrafter"/>
</dbReference>
<dbReference type="PANTHER" id="PTHR31285">
    <property type="entry name" value="NICOTINAMIDE MONONUCLEOTIDE ADENYLYLTRANSFERASE"/>
    <property type="match status" value="1"/>
</dbReference>
<dbReference type="InterPro" id="IPR014729">
    <property type="entry name" value="Rossmann-like_a/b/a_fold"/>
</dbReference>
<comment type="caution">
    <text evidence="1">The sequence shown here is derived from an EMBL/GenBank/DDBJ whole genome shotgun (WGS) entry which is preliminary data.</text>
</comment>
<name>A0A9W8A2N0_9FUNG</name>
<evidence type="ECO:0000313" key="1">
    <source>
        <dbReference type="EMBL" id="KAJ1921175.1"/>
    </source>
</evidence>
<protein>
    <recommendedName>
        <fullName evidence="3">Nicotinamide-nucleotide adenylyltransferase</fullName>
    </recommendedName>
</protein>
<reference evidence="1" key="1">
    <citation type="submission" date="2022-07" db="EMBL/GenBank/DDBJ databases">
        <title>Phylogenomic reconstructions and comparative analyses of Kickxellomycotina fungi.</title>
        <authorList>
            <person name="Reynolds N.K."/>
            <person name="Stajich J.E."/>
            <person name="Barry K."/>
            <person name="Grigoriev I.V."/>
            <person name="Crous P."/>
            <person name="Smith M.E."/>
        </authorList>
    </citation>
    <scope>NUCLEOTIDE SEQUENCE</scope>
    <source>
        <strain evidence="1">NBRC 100468</strain>
    </source>
</reference>
<sequence length="307" mass="34182">MTSSISSLEAAVSRFAQNCNATSSFLLKLFWENNDGRFLASINDHISNSGTAANIAVLDSSFNPPHACHKAYLELITRRPLVPLSRVLDHQTSETDNSGGDSPLRVDGKLILLSSANCDKKPSGASLVQRLGMMEILGKELVVDGDGSSSVATGLCNAPRFVDKAIVLYRFFSRIPFAEDRVPNGPTTKVVLYFMMGWDTLIRLFDPKYYDAFPEDLEPFFSYGGRIVYARRGGFDDSDVSDFLAKRIPMEFQKYIFEIELPRELAAISSTRAREEAGVLGRSKEYEAMVPKSIRDFISSQQIYKKV</sequence>
<evidence type="ECO:0000313" key="2">
    <source>
        <dbReference type="Proteomes" id="UP001150538"/>
    </source>
</evidence>
<organism evidence="1 2">
    <name type="scientific">Mycoemilia scoparia</name>
    <dbReference type="NCBI Taxonomy" id="417184"/>
    <lineage>
        <taxon>Eukaryota</taxon>
        <taxon>Fungi</taxon>
        <taxon>Fungi incertae sedis</taxon>
        <taxon>Zoopagomycota</taxon>
        <taxon>Kickxellomycotina</taxon>
        <taxon>Kickxellomycetes</taxon>
        <taxon>Kickxellales</taxon>
        <taxon>Kickxellaceae</taxon>
        <taxon>Mycoemilia</taxon>
    </lineage>
</organism>
<dbReference type="OrthoDB" id="5591297at2759"/>
<dbReference type="GO" id="GO:0016887">
    <property type="term" value="F:ATP hydrolysis activity"/>
    <property type="evidence" value="ECO:0007669"/>
    <property type="project" value="TreeGrafter"/>
</dbReference>
<dbReference type="SUPFAM" id="SSF52374">
    <property type="entry name" value="Nucleotidylyl transferase"/>
    <property type="match status" value="1"/>
</dbReference>
<dbReference type="AlphaFoldDB" id="A0A9W8A2N0"/>
<accession>A0A9W8A2N0</accession>
<dbReference type="GO" id="GO:0005737">
    <property type="term" value="C:cytoplasm"/>
    <property type="evidence" value="ECO:0007669"/>
    <property type="project" value="TreeGrafter"/>
</dbReference>
<dbReference type="Gene3D" id="3.40.50.620">
    <property type="entry name" value="HUPs"/>
    <property type="match status" value="1"/>
</dbReference>
<evidence type="ECO:0008006" key="3">
    <source>
        <dbReference type="Google" id="ProtNLM"/>
    </source>
</evidence>
<dbReference type="GO" id="GO:0005634">
    <property type="term" value="C:nucleus"/>
    <property type="evidence" value="ECO:0007669"/>
    <property type="project" value="TreeGrafter"/>
</dbReference>
<dbReference type="Proteomes" id="UP001150538">
    <property type="component" value="Unassembled WGS sequence"/>
</dbReference>
<dbReference type="EMBL" id="JANBPU010000006">
    <property type="protein sequence ID" value="KAJ1921175.1"/>
    <property type="molecule type" value="Genomic_DNA"/>
</dbReference>
<keyword evidence="2" id="KW-1185">Reference proteome</keyword>
<proteinExistence type="predicted"/>
<dbReference type="PANTHER" id="PTHR31285:SF0">
    <property type="entry name" value="NICOTINAMIDE MONONUCLEOTIDE ADENYLYLTRANSFERASE"/>
    <property type="match status" value="1"/>
</dbReference>